<dbReference type="InterPro" id="IPR003313">
    <property type="entry name" value="AraC-bd"/>
</dbReference>
<protein>
    <recommendedName>
        <fullName evidence="2">AraC-type arabinose-binding/dimerisation domain-containing protein</fullName>
    </recommendedName>
</protein>
<sequence length="125" mass="13226">MDADAAAAAREMPRIVGDALTASAAEAGSAWRLEPAERGLDANVIALPAGDEIRTHTGPELDVLIVVLTGSGTLETETDAIALEPGGIVWLPPRSQRRFIAGEEGLRYFSVHQRKPGLSIRSRVG</sequence>
<keyword evidence="1" id="KW-0238">DNA-binding</keyword>
<dbReference type="OrthoDB" id="8451629at2"/>
<evidence type="ECO:0000313" key="4">
    <source>
        <dbReference type="Proteomes" id="UP000321225"/>
    </source>
</evidence>
<accession>A0A511AHW6</accession>
<dbReference type="CDD" id="cd02208">
    <property type="entry name" value="cupin_RmlC-like"/>
    <property type="match status" value="1"/>
</dbReference>
<dbReference type="InterPro" id="IPR014710">
    <property type="entry name" value="RmlC-like_jellyroll"/>
</dbReference>
<dbReference type="SUPFAM" id="SSF51182">
    <property type="entry name" value="RmlC-like cupins"/>
    <property type="match status" value="1"/>
</dbReference>
<dbReference type="InterPro" id="IPR011051">
    <property type="entry name" value="RmlC_Cupin_sf"/>
</dbReference>
<reference evidence="3 4" key="1">
    <citation type="submission" date="2019-07" db="EMBL/GenBank/DDBJ databases">
        <title>Whole genome shotgun sequence of Microbacterium aerolatum NBRC 103071.</title>
        <authorList>
            <person name="Hosoyama A."/>
            <person name="Uohara A."/>
            <person name="Ohji S."/>
            <person name="Ichikawa N."/>
        </authorList>
    </citation>
    <scope>NUCLEOTIDE SEQUENCE [LARGE SCALE GENOMIC DNA]</scope>
    <source>
        <strain evidence="3 4">NBRC 103071</strain>
    </source>
</reference>
<dbReference type="AlphaFoldDB" id="A0A511AHW6"/>
<feature type="domain" description="AraC-type arabinose-binding/dimerisation" evidence="2">
    <location>
        <begin position="63"/>
        <end position="114"/>
    </location>
</feature>
<dbReference type="Pfam" id="PF02311">
    <property type="entry name" value="AraC_binding"/>
    <property type="match status" value="1"/>
</dbReference>
<name>A0A511AHW6_9MICO</name>
<dbReference type="EMBL" id="BJUW01000003">
    <property type="protein sequence ID" value="GEK85577.1"/>
    <property type="molecule type" value="Genomic_DNA"/>
</dbReference>
<dbReference type="Proteomes" id="UP000321225">
    <property type="component" value="Unassembled WGS sequence"/>
</dbReference>
<dbReference type="GO" id="GO:0006355">
    <property type="term" value="P:regulation of DNA-templated transcription"/>
    <property type="evidence" value="ECO:0007669"/>
    <property type="project" value="InterPro"/>
</dbReference>
<dbReference type="Gene3D" id="2.60.120.10">
    <property type="entry name" value="Jelly Rolls"/>
    <property type="match status" value="1"/>
</dbReference>
<evidence type="ECO:0000256" key="1">
    <source>
        <dbReference type="ARBA" id="ARBA00023125"/>
    </source>
</evidence>
<dbReference type="RefSeq" id="WP_147038229.1">
    <property type="nucleotide sequence ID" value="NZ_BJUW01000003.1"/>
</dbReference>
<organism evidence="3 4">
    <name type="scientific">Microbacterium aerolatum</name>
    <dbReference type="NCBI Taxonomy" id="153731"/>
    <lineage>
        <taxon>Bacteria</taxon>
        <taxon>Bacillati</taxon>
        <taxon>Actinomycetota</taxon>
        <taxon>Actinomycetes</taxon>
        <taxon>Micrococcales</taxon>
        <taxon>Microbacteriaceae</taxon>
        <taxon>Microbacterium</taxon>
    </lineage>
</organism>
<dbReference type="GO" id="GO:0003677">
    <property type="term" value="F:DNA binding"/>
    <property type="evidence" value="ECO:0007669"/>
    <property type="project" value="UniProtKB-KW"/>
</dbReference>
<keyword evidence="4" id="KW-1185">Reference proteome</keyword>
<gene>
    <name evidence="3" type="ORF">MAE01_07530</name>
</gene>
<proteinExistence type="predicted"/>
<comment type="caution">
    <text evidence="3">The sequence shown here is derived from an EMBL/GenBank/DDBJ whole genome shotgun (WGS) entry which is preliminary data.</text>
</comment>
<evidence type="ECO:0000313" key="3">
    <source>
        <dbReference type="EMBL" id="GEK85577.1"/>
    </source>
</evidence>
<evidence type="ECO:0000259" key="2">
    <source>
        <dbReference type="Pfam" id="PF02311"/>
    </source>
</evidence>